<feature type="disulfide bond" evidence="3">
    <location>
        <begin position="45"/>
        <end position="57"/>
    </location>
</feature>
<organism evidence="6 7">
    <name type="scientific">Podospora aff. communis PSN243</name>
    <dbReference type="NCBI Taxonomy" id="3040156"/>
    <lineage>
        <taxon>Eukaryota</taxon>
        <taxon>Fungi</taxon>
        <taxon>Dikarya</taxon>
        <taxon>Ascomycota</taxon>
        <taxon>Pezizomycotina</taxon>
        <taxon>Sordariomycetes</taxon>
        <taxon>Sordariomycetidae</taxon>
        <taxon>Sordariales</taxon>
        <taxon>Podosporaceae</taxon>
        <taxon>Podospora</taxon>
    </lineage>
</organism>
<name>A0AAV9G5S8_9PEZI</name>
<evidence type="ECO:0000256" key="3">
    <source>
        <dbReference type="PROSITE-ProRule" id="PRU00261"/>
    </source>
</evidence>
<evidence type="ECO:0000259" key="5">
    <source>
        <dbReference type="PROSITE" id="PS50941"/>
    </source>
</evidence>
<comment type="caution">
    <text evidence="6">The sequence shown here is derived from an EMBL/GenBank/DDBJ whole genome shotgun (WGS) entry which is preliminary data.</text>
</comment>
<sequence length="202" mass="20805">MRFTLALLATSLSLVLASPVAPVGALEAREDASLVEARQIGRCPCAPGLCCSQWGYCGTGPEYCGTNSTRVAVREPVAVETALPVAEGPTLEHRQLGACPCARGLCCSQWGYCGTGPEYCGGQSTKLPLAAREPVAVQTAVPVAEGPTLEHRQLGACPCARGLCCSQWGYCGTGPEYCGGQSTKLPFAGREAAAVETAVPVA</sequence>
<dbReference type="SMART" id="SM00270">
    <property type="entry name" value="ChtBD1"/>
    <property type="match status" value="3"/>
</dbReference>
<dbReference type="AlphaFoldDB" id="A0AAV9G5S8"/>
<reference evidence="6" key="2">
    <citation type="submission" date="2023-05" db="EMBL/GenBank/DDBJ databases">
        <authorList>
            <consortium name="Lawrence Berkeley National Laboratory"/>
            <person name="Steindorff A."/>
            <person name="Hensen N."/>
            <person name="Bonometti L."/>
            <person name="Westerberg I."/>
            <person name="Brannstrom I.O."/>
            <person name="Guillou S."/>
            <person name="Cros-Aarteil S."/>
            <person name="Calhoun S."/>
            <person name="Haridas S."/>
            <person name="Kuo A."/>
            <person name="Mondo S."/>
            <person name="Pangilinan J."/>
            <person name="Riley R."/>
            <person name="Labutti K."/>
            <person name="Andreopoulos B."/>
            <person name="Lipzen A."/>
            <person name="Chen C."/>
            <person name="Yanf M."/>
            <person name="Daum C."/>
            <person name="Ng V."/>
            <person name="Clum A."/>
            <person name="Ohm R."/>
            <person name="Martin F."/>
            <person name="Silar P."/>
            <person name="Natvig D."/>
            <person name="Lalanne C."/>
            <person name="Gautier V."/>
            <person name="Ament-Velasquez S.L."/>
            <person name="Kruys A."/>
            <person name="Hutchinson M.I."/>
            <person name="Powell A.J."/>
            <person name="Barry K."/>
            <person name="Miller A.N."/>
            <person name="Grigoriev I.V."/>
            <person name="Debuchy R."/>
            <person name="Gladieux P."/>
            <person name="Thoren M.H."/>
            <person name="Johannesson H."/>
        </authorList>
    </citation>
    <scope>NUCLEOTIDE SEQUENCE</scope>
    <source>
        <strain evidence="6">PSN243</strain>
    </source>
</reference>
<dbReference type="EMBL" id="MU866007">
    <property type="protein sequence ID" value="KAK4442783.1"/>
    <property type="molecule type" value="Genomic_DNA"/>
</dbReference>
<evidence type="ECO:0000256" key="4">
    <source>
        <dbReference type="SAM" id="SignalP"/>
    </source>
</evidence>
<dbReference type="PROSITE" id="PS00026">
    <property type="entry name" value="CHIT_BIND_I_1"/>
    <property type="match status" value="2"/>
</dbReference>
<feature type="chain" id="PRO_5043317198" description="Chitin-binding type-1 domain-containing protein" evidence="4">
    <location>
        <begin position="18"/>
        <end position="202"/>
    </location>
</feature>
<dbReference type="InterPro" id="IPR036861">
    <property type="entry name" value="Endochitinase-like_sf"/>
</dbReference>
<dbReference type="PRINTS" id="PR00451">
    <property type="entry name" value="CHITINBINDNG"/>
</dbReference>
<feature type="domain" description="Chitin-binding type-1" evidence="5">
    <location>
        <begin position="40"/>
        <end position="108"/>
    </location>
</feature>
<dbReference type="PANTHER" id="PTHR47849:SF8">
    <property type="entry name" value="LECTIN"/>
    <property type="match status" value="1"/>
</dbReference>
<dbReference type="InterPro" id="IPR018371">
    <property type="entry name" value="Chitin-binding_1_CS"/>
</dbReference>
<dbReference type="CDD" id="cd00035">
    <property type="entry name" value="ChtBD1"/>
    <property type="match status" value="3"/>
</dbReference>
<dbReference type="PANTHER" id="PTHR47849">
    <property type="entry name" value="CHITIN-BINDING LECTIN 1"/>
    <property type="match status" value="1"/>
</dbReference>
<feature type="disulfide bond" evidence="3">
    <location>
        <begin position="50"/>
        <end position="64"/>
    </location>
</feature>
<feature type="signal peptide" evidence="4">
    <location>
        <begin position="1"/>
        <end position="17"/>
    </location>
</feature>
<evidence type="ECO:0000313" key="7">
    <source>
        <dbReference type="Proteomes" id="UP001321760"/>
    </source>
</evidence>
<evidence type="ECO:0000313" key="6">
    <source>
        <dbReference type="EMBL" id="KAK4442783.1"/>
    </source>
</evidence>
<keyword evidence="4" id="KW-0732">Signal</keyword>
<evidence type="ECO:0000256" key="2">
    <source>
        <dbReference type="ARBA" id="ARBA00023157"/>
    </source>
</evidence>
<keyword evidence="1 3" id="KW-0147">Chitin-binding</keyword>
<evidence type="ECO:0000256" key="1">
    <source>
        <dbReference type="ARBA" id="ARBA00022669"/>
    </source>
</evidence>
<comment type="caution">
    <text evidence="3">Lacks conserved residue(s) required for the propagation of feature annotation.</text>
</comment>
<dbReference type="Pfam" id="PF00187">
    <property type="entry name" value="Chitin_bind_1"/>
    <property type="match status" value="3"/>
</dbReference>
<keyword evidence="7" id="KW-1185">Reference proteome</keyword>
<gene>
    <name evidence="6" type="ORF">QBC34DRAFT_386967</name>
</gene>
<dbReference type="SUPFAM" id="SSF57016">
    <property type="entry name" value="Plant lectins/antimicrobial peptides"/>
    <property type="match status" value="3"/>
</dbReference>
<dbReference type="Gene3D" id="3.30.60.10">
    <property type="entry name" value="Endochitinase-like"/>
    <property type="match status" value="3"/>
</dbReference>
<protein>
    <recommendedName>
        <fullName evidence="5">Chitin-binding type-1 domain-containing protein</fullName>
    </recommendedName>
</protein>
<dbReference type="GO" id="GO:0008061">
    <property type="term" value="F:chitin binding"/>
    <property type="evidence" value="ECO:0007669"/>
    <property type="project" value="UniProtKB-UniRule"/>
</dbReference>
<accession>A0AAV9G5S8</accession>
<dbReference type="Proteomes" id="UP001321760">
    <property type="component" value="Unassembled WGS sequence"/>
</dbReference>
<proteinExistence type="predicted"/>
<dbReference type="InterPro" id="IPR001002">
    <property type="entry name" value="Chitin-bd_1"/>
</dbReference>
<keyword evidence="2 3" id="KW-1015">Disulfide bond</keyword>
<reference evidence="6" key="1">
    <citation type="journal article" date="2023" name="Mol. Phylogenet. Evol.">
        <title>Genome-scale phylogeny and comparative genomics of the fungal order Sordariales.</title>
        <authorList>
            <person name="Hensen N."/>
            <person name="Bonometti L."/>
            <person name="Westerberg I."/>
            <person name="Brannstrom I.O."/>
            <person name="Guillou S."/>
            <person name="Cros-Aarteil S."/>
            <person name="Calhoun S."/>
            <person name="Haridas S."/>
            <person name="Kuo A."/>
            <person name="Mondo S."/>
            <person name="Pangilinan J."/>
            <person name="Riley R."/>
            <person name="LaButti K."/>
            <person name="Andreopoulos B."/>
            <person name="Lipzen A."/>
            <person name="Chen C."/>
            <person name="Yan M."/>
            <person name="Daum C."/>
            <person name="Ng V."/>
            <person name="Clum A."/>
            <person name="Steindorff A."/>
            <person name="Ohm R.A."/>
            <person name="Martin F."/>
            <person name="Silar P."/>
            <person name="Natvig D.O."/>
            <person name="Lalanne C."/>
            <person name="Gautier V."/>
            <person name="Ament-Velasquez S.L."/>
            <person name="Kruys A."/>
            <person name="Hutchinson M.I."/>
            <person name="Powell A.J."/>
            <person name="Barry K."/>
            <person name="Miller A.N."/>
            <person name="Grigoriev I.V."/>
            <person name="Debuchy R."/>
            <person name="Gladieux P."/>
            <person name="Hiltunen Thoren M."/>
            <person name="Johannesson H."/>
        </authorList>
    </citation>
    <scope>NUCLEOTIDE SEQUENCE</scope>
    <source>
        <strain evidence="6">PSN243</strain>
    </source>
</reference>
<dbReference type="PROSITE" id="PS50941">
    <property type="entry name" value="CHIT_BIND_I_2"/>
    <property type="match status" value="1"/>
</dbReference>